<protein>
    <submittedName>
        <fullName evidence="1">Uncharacterized protein</fullName>
    </submittedName>
</protein>
<dbReference type="EMBL" id="AP027731">
    <property type="protein sequence ID" value="BDZ46631.1"/>
    <property type="molecule type" value="Genomic_DNA"/>
</dbReference>
<dbReference type="SUPFAM" id="SSF56784">
    <property type="entry name" value="HAD-like"/>
    <property type="match status" value="1"/>
</dbReference>
<gene>
    <name evidence="1" type="ORF">GCM10025866_25400</name>
</gene>
<evidence type="ECO:0000313" key="2">
    <source>
        <dbReference type="Proteomes" id="UP001321498"/>
    </source>
</evidence>
<dbReference type="InterPro" id="IPR036412">
    <property type="entry name" value="HAD-like_sf"/>
</dbReference>
<dbReference type="Gene3D" id="3.40.50.1000">
    <property type="entry name" value="HAD superfamily/HAD-like"/>
    <property type="match status" value="1"/>
</dbReference>
<organism evidence="1 2">
    <name type="scientific">Naasia aerilata</name>
    <dbReference type="NCBI Taxonomy" id="1162966"/>
    <lineage>
        <taxon>Bacteria</taxon>
        <taxon>Bacillati</taxon>
        <taxon>Actinomycetota</taxon>
        <taxon>Actinomycetes</taxon>
        <taxon>Micrococcales</taxon>
        <taxon>Microbacteriaceae</taxon>
        <taxon>Naasia</taxon>
    </lineage>
</organism>
<reference evidence="2" key="1">
    <citation type="journal article" date="2019" name="Int. J. Syst. Evol. Microbiol.">
        <title>The Global Catalogue of Microorganisms (GCM) 10K type strain sequencing project: providing services to taxonomists for standard genome sequencing and annotation.</title>
        <authorList>
            <consortium name="The Broad Institute Genomics Platform"/>
            <consortium name="The Broad Institute Genome Sequencing Center for Infectious Disease"/>
            <person name="Wu L."/>
            <person name="Ma J."/>
        </authorList>
    </citation>
    <scope>NUCLEOTIDE SEQUENCE [LARGE SCALE GENOMIC DNA]</scope>
    <source>
        <strain evidence="2">NBRC 108725</strain>
    </source>
</reference>
<sequence length="130" mass="13429">MAAEGWVNALLTGNSSVRARTKFLGAGLDPAVFDWEHSFFGGTARARTEVTAAAAAALAGQPHLIIGDTPTDDTAAAAAGIPFLAVATGAFSVERLRRTGAVLVLPDLVSGLDDLLKWLRAASNEEALRA</sequence>
<dbReference type="Proteomes" id="UP001321498">
    <property type="component" value="Chromosome"/>
</dbReference>
<evidence type="ECO:0000313" key="1">
    <source>
        <dbReference type="EMBL" id="BDZ46631.1"/>
    </source>
</evidence>
<keyword evidence="2" id="KW-1185">Reference proteome</keyword>
<proteinExistence type="predicted"/>
<dbReference type="Pfam" id="PF13242">
    <property type="entry name" value="Hydrolase_like"/>
    <property type="match status" value="1"/>
</dbReference>
<dbReference type="RefSeq" id="WP_286276663.1">
    <property type="nucleotide sequence ID" value="NZ_AP027731.1"/>
</dbReference>
<name>A0ABM8GEC3_9MICO</name>
<dbReference type="InterPro" id="IPR023214">
    <property type="entry name" value="HAD_sf"/>
</dbReference>
<accession>A0ABM8GEC3</accession>